<keyword evidence="2" id="KW-1185">Reference proteome</keyword>
<accession>A0A060ACL8</accession>
<dbReference type="Proteomes" id="UP000026984">
    <property type="component" value="Segment"/>
</dbReference>
<proteinExistence type="predicted"/>
<name>A0A060ACL8_9CAUD</name>
<sequence>MTKQIPAVQITPLFRCHIFYDCNDLAGQWIGDTDDQYDFPEWDELNRRVSNAAHNADPDNLADVEHFPGGAACFPYIEITAPTWALCKAMGDAVIRCILDNGGIVEPKDNGINI</sequence>
<dbReference type="KEGG" id="vg:19686886"/>
<protein>
    <submittedName>
        <fullName evidence="1">Uncharacterized protein</fullName>
    </submittedName>
</protein>
<dbReference type="GeneID" id="19686886"/>
<dbReference type="EMBL" id="KC954774">
    <property type="protein sequence ID" value="AIA64665.1"/>
    <property type="molecule type" value="Genomic_DNA"/>
</dbReference>
<evidence type="ECO:0000313" key="2">
    <source>
        <dbReference type="Proteomes" id="UP000026984"/>
    </source>
</evidence>
<reference evidence="1 2" key="1">
    <citation type="submission" date="2013-04" db="EMBL/GenBank/DDBJ databases">
        <title>Complete Genome Sequence of Cronobacter sakazakii Bacteriophage CR8.</title>
        <authorList>
            <person name="Kim Y."/>
            <person name="Shin H."/>
            <person name="Ryu S."/>
        </authorList>
    </citation>
    <scope>NUCLEOTIDE SEQUENCE [LARGE SCALE GENOMIC DNA]</scope>
</reference>
<evidence type="ECO:0000313" key="1">
    <source>
        <dbReference type="EMBL" id="AIA64665.1"/>
    </source>
</evidence>
<organism evidence="1 2">
    <name type="scientific">Cronobacter phage CR8</name>
    <dbReference type="NCBI Taxonomy" id="1327934"/>
    <lineage>
        <taxon>Viruses</taxon>
        <taxon>Duplodnaviria</taxon>
        <taxon>Heunggongvirae</taxon>
        <taxon>Uroviricota</taxon>
        <taxon>Caudoviricetes</taxon>
        <taxon>Vequintavirinae</taxon>
        <taxon>Certrevirus</taxon>
        <taxon>Certrevirus CR8</taxon>
    </lineage>
</organism>
<dbReference type="RefSeq" id="YP_009042372.1">
    <property type="nucleotide sequence ID" value="NC_024354.1"/>
</dbReference>
<gene>
    <name evidence="1" type="ORF">CR8_135</name>
</gene>